<gene>
    <name evidence="3" type="ORF">B4119_2430</name>
</gene>
<sequence>MITEELNVEDNDPMTAELLHFIDVLRGGAEPLVTGEDGLETLKVINAIIESANKGQKIDIY</sequence>
<dbReference type="GeneID" id="301194391"/>
<proteinExistence type="inferred from homology"/>
<evidence type="ECO:0000256" key="1">
    <source>
        <dbReference type="ARBA" id="ARBA00010928"/>
    </source>
</evidence>
<comment type="caution">
    <text evidence="3">The sequence shown here is derived from an EMBL/GenBank/DDBJ whole genome shotgun (WGS) entry which is preliminary data.</text>
</comment>
<dbReference type="PATRIC" id="fig|81408.3.peg.192"/>
<organism evidence="3 4">
    <name type="scientific">Saccharococcus caldoxylosilyticus</name>
    <dbReference type="NCBI Taxonomy" id="81408"/>
    <lineage>
        <taxon>Bacteria</taxon>
        <taxon>Bacillati</taxon>
        <taxon>Bacillota</taxon>
        <taxon>Bacilli</taxon>
        <taxon>Bacillales</taxon>
        <taxon>Anoxybacillaceae</taxon>
        <taxon>Saccharococcus</taxon>
    </lineage>
</organism>
<feature type="domain" description="Gfo/Idh/MocA-like oxidoreductase C-terminal" evidence="2">
    <location>
        <begin position="14"/>
        <end position="59"/>
    </location>
</feature>
<accession>A0A150LFB7</accession>
<dbReference type="AlphaFoldDB" id="A0A150LFB7"/>
<dbReference type="STRING" id="81408.B4119_2430"/>
<comment type="similarity">
    <text evidence="1">Belongs to the Gfo/Idh/MocA family.</text>
</comment>
<reference evidence="3 4" key="1">
    <citation type="submission" date="2016-01" db="EMBL/GenBank/DDBJ databases">
        <title>Draft Genome Sequences of Seven Thermophilic Sporeformers Isolated from Foods.</title>
        <authorList>
            <person name="Berendsen E.M."/>
            <person name="Wells-Bennik M.H."/>
            <person name="Krawcyk A.O."/>
            <person name="De Jong A."/>
            <person name="Holsappel S."/>
            <person name="Eijlander R.T."/>
            <person name="Kuipers O.P."/>
        </authorList>
    </citation>
    <scope>NUCLEOTIDE SEQUENCE [LARGE SCALE GENOMIC DNA]</scope>
    <source>
        <strain evidence="3 4">B4119</strain>
    </source>
</reference>
<dbReference type="InterPro" id="IPR004104">
    <property type="entry name" value="Gfo/Idh/MocA-like_OxRdtase_C"/>
</dbReference>
<dbReference type="Proteomes" id="UP000075455">
    <property type="component" value="Unassembled WGS sequence"/>
</dbReference>
<name>A0A150LFB7_9BACL</name>
<evidence type="ECO:0000259" key="2">
    <source>
        <dbReference type="Pfam" id="PF02894"/>
    </source>
</evidence>
<dbReference type="EMBL" id="LQYS01000085">
    <property type="protein sequence ID" value="KYD10719.1"/>
    <property type="molecule type" value="Genomic_DNA"/>
</dbReference>
<dbReference type="Gene3D" id="3.30.360.10">
    <property type="entry name" value="Dihydrodipicolinate Reductase, domain 2"/>
    <property type="match status" value="1"/>
</dbReference>
<dbReference type="eggNOG" id="COG0673">
    <property type="taxonomic scope" value="Bacteria"/>
</dbReference>
<evidence type="ECO:0000313" key="4">
    <source>
        <dbReference type="Proteomes" id="UP000075455"/>
    </source>
</evidence>
<dbReference type="RefSeq" id="WP_061579830.1">
    <property type="nucleotide sequence ID" value="NZ_AP025623.1"/>
</dbReference>
<dbReference type="Pfam" id="PF02894">
    <property type="entry name" value="GFO_IDH_MocA_C"/>
    <property type="match status" value="1"/>
</dbReference>
<evidence type="ECO:0000313" key="3">
    <source>
        <dbReference type="EMBL" id="KYD10719.1"/>
    </source>
</evidence>
<protein>
    <recommendedName>
        <fullName evidence="2">Gfo/Idh/MocA-like oxidoreductase C-terminal domain-containing protein</fullName>
    </recommendedName>
</protein>